<reference evidence="3" key="1">
    <citation type="submission" date="2016-08" db="EMBL/GenBank/DDBJ databases">
        <authorList>
            <person name="Varghese N."/>
            <person name="Submissions Spin"/>
        </authorList>
    </citation>
    <scope>NUCLEOTIDE SEQUENCE [LARGE SCALE GENOMIC DNA]</scope>
    <source>
        <strain evidence="3">CCBAU 57015</strain>
    </source>
</reference>
<accession>A0A1C3V5H0</accession>
<sequence>MPAQNMRLSSLVDKGLAAGPMLNRCNIAPFGRLSADPGNESEFAQNRGGFLAEDARGADQADTHCQHQSDNQG</sequence>
<evidence type="ECO:0000313" key="2">
    <source>
        <dbReference type="EMBL" id="SCB23022.1"/>
    </source>
</evidence>
<protein>
    <submittedName>
        <fullName evidence="2">Uncharacterized protein</fullName>
    </submittedName>
</protein>
<evidence type="ECO:0000256" key="1">
    <source>
        <dbReference type="SAM" id="MobiDB-lite"/>
    </source>
</evidence>
<evidence type="ECO:0000313" key="3">
    <source>
        <dbReference type="Proteomes" id="UP000186228"/>
    </source>
</evidence>
<dbReference type="AlphaFoldDB" id="A0A1C3V5H0"/>
<organism evidence="2 3">
    <name type="scientific">Rhizobium hainanense</name>
    <dbReference type="NCBI Taxonomy" id="52131"/>
    <lineage>
        <taxon>Bacteria</taxon>
        <taxon>Pseudomonadati</taxon>
        <taxon>Pseudomonadota</taxon>
        <taxon>Alphaproteobacteria</taxon>
        <taxon>Hyphomicrobiales</taxon>
        <taxon>Rhizobiaceae</taxon>
        <taxon>Rhizobium/Agrobacterium group</taxon>
        <taxon>Rhizobium</taxon>
    </lineage>
</organism>
<dbReference type="Proteomes" id="UP000186228">
    <property type="component" value="Unassembled WGS sequence"/>
</dbReference>
<gene>
    <name evidence="2" type="ORF">GA0061100_104410</name>
</gene>
<name>A0A1C3V5H0_9HYPH</name>
<proteinExistence type="predicted"/>
<dbReference type="EMBL" id="FMAC01000004">
    <property type="protein sequence ID" value="SCB23022.1"/>
    <property type="molecule type" value="Genomic_DNA"/>
</dbReference>
<keyword evidence="3" id="KW-1185">Reference proteome</keyword>
<feature type="region of interest" description="Disordered" evidence="1">
    <location>
        <begin position="33"/>
        <end position="73"/>
    </location>
</feature>
<feature type="compositionally biased region" description="Basic and acidic residues" evidence="1">
    <location>
        <begin position="53"/>
        <end position="67"/>
    </location>
</feature>